<gene>
    <name evidence="1" type="ORF">UT42_C0001G0025</name>
</gene>
<evidence type="ECO:0000313" key="1">
    <source>
        <dbReference type="EMBL" id="KKR15468.1"/>
    </source>
</evidence>
<dbReference type="EMBL" id="LBWS01000001">
    <property type="protein sequence ID" value="KKR15468.1"/>
    <property type="molecule type" value="Genomic_DNA"/>
</dbReference>
<comment type="caution">
    <text evidence="1">The sequence shown here is derived from an EMBL/GenBank/DDBJ whole genome shotgun (WGS) entry which is preliminary data.</text>
</comment>
<proteinExistence type="predicted"/>
<name>A0A0G0NIY9_9BACT</name>
<sequence>MDINDIKNRMERVYLSIDRRLDDNIKEHVTIKHKENGKHWQVMISFGEENKAEILNQIFVIISHIAKLKDHLKNLYKSKGGNAQLIEDEVESSEYLKLVIDLDNQEKHGRLKNSRSKKYPCLDEVDRALSVRAGGQVQSSSFSINPFTGQCVTEGNIVITITAEVKSKDGIVICSLDELINKSMEKWEEIIKKYSLV</sequence>
<dbReference type="Proteomes" id="UP000034048">
    <property type="component" value="Unassembled WGS sequence"/>
</dbReference>
<dbReference type="AlphaFoldDB" id="A0A0G0NIY9"/>
<accession>A0A0G0NIY9</accession>
<protein>
    <submittedName>
        <fullName evidence="1">Uncharacterized protein</fullName>
    </submittedName>
</protein>
<evidence type="ECO:0000313" key="2">
    <source>
        <dbReference type="Proteomes" id="UP000034048"/>
    </source>
</evidence>
<reference evidence="1 2" key="1">
    <citation type="journal article" date="2015" name="Nature">
        <title>rRNA introns, odd ribosomes, and small enigmatic genomes across a large radiation of phyla.</title>
        <authorList>
            <person name="Brown C.T."/>
            <person name="Hug L.A."/>
            <person name="Thomas B.C."/>
            <person name="Sharon I."/>
            <person name="Castelle C.J."/>
            <person name="Singh A."/>
            <person name="Wilkins M.J."/>
            <person name="Williams K.H."/>
            <person name="Banfield J.F."/>
        </authorList>
    </citation>
    <scope>NUCLEOTIDE SEQUENCE [LARGE SCALE GENOMIC DNA]</scope>
</reference>
<organism evidence="1 2">
    <name type="scientific">Candidatus Falkowbacteria bacterium GW2011_GWA2_39_24</name>
    <dbReference type="NCBI Taxonomy" id="1618634"/>
    <lineage>
        <taxon>Bacteria</taxon>
        <taxon>Candidatus Falkowiibacteriota</taxon>
    </lineage>
</organism>